<dbReference type="Gene3D" id="1.10.630.10">
    <property type="entry name" value="Cytochrome P450"/>
    <property type="match status" value="1"/>
</dbReference>
<dbReference type="EMBL" id="PKMF04000135">
    <property type="protein sequence ID" value="KAK7847805.1"/>
    <property type="molecule type" value="Genomic_DNA"/>
</dbReference>
<feature type="binding site" description="axial binding residue" evidence="2">
    <location>
        <position position="308"/>
    </location>
    <ligand>
        <name>heme</name>
        <dbReference type="ChEBI" id="CHEBI:30413"/>
    </ligand>
    <ligandPart>
        <name>Fe</name>
        <dbReference type="ChEBI" id="CHEBI:18248"/>
    </ligandPart>
</feature>
<reference evidence="4 5" key="1">
    <citation type="journal article" date="2018" name="Sci. Data">
        <title>The draft genome sequence of cork oak.</title>
        <authorList>
            <person name="Ramos A.M."/>
            <person name="Usie A."/>
            <person name="Barbosa P."/>
            <person name="Barros P.M."/>
            <person name="Capote T."/>
            <person name="Chaves I."/>
            <person name="Simoes F."/>
            <person name="Abreu I."/>
            <person name="Carrasquinho I."/>
            <person name="Faro C."/>
            <person name="Guimaraes J.B."/>
            <person name="Mendonca D."/>
            <person name="Nobrega F."/>
            <person name="Rodrigues L."/>
            <person name="Saibo N.J.M."/>
            <person name="Varela M.C."/>
            <person name="Egas C."/>
            <person name="Matos J."/>
            <person name="Miguel C.M."/>
            <person name="Oliveira M.M."/>
            <person name="Ricardo C.P."/>
            <person name="Goncalves S."/>
        </authorList>
    </citation>
    <scope>NUCLEOTIDE SEQUENCE [LARGE SCALE GENOMIC DNA]</scope>
    <source>
        <strain evidence="5">cv. HL8</strain>
    </source>
</reference>
<dbReference type="GO" id="GO:0004497">
    <property type="term" value="F:monooxygenase activity"/>
    <property type="evidence" value="ECO:0007669"/>
    <property type="project" value="UniProtKB-KW"/>
</dbReference>
<comment type="caution">
    <text evidence="4">The sequence shown here is derived from an EMBL/GenBank/DDBJ whole genome shotgun (WGS) entry which is preliminary data.</text>
</comment>
<evidence type="ECO:0000256" key="3">
    <source>
        <dbReference type="RuleBase" id="RU000461"/>
    </source>
</evidence>
<dbReference type="FunFam" id="1.10.630.10:FF:000138">
    <property type="entry name" value="Os10g0167200 protein"/>
    <property type="match status" value="1"/>
</dbReference>
<keyword evidence="5" id="KW-1185">Reference proteome</keyword>
<dbReference type="AlphaFoldDB" id="A0AAW0L824"/>
<dbReference type="PROSITE" id="PS00086">
    <property type="entry name" value="CYTOCHROME_P450"/>
    <property type="match status" value="1"/>
</dbReference>
<dbReference type="GO" id="GO:0016705">
    <property type="term" value="F:oxidoreductase activity, acting on paired donors, with incorporation or reduction of molecular oxygen"/>
    <property type="evidence" value="ECO:0007669"/>
    <property type="project" value="InterPro"/>
</dbReference>
<organism evidence="4 5">
    <name type="scientific">Quercus suber</name>
    <name type="common">Cork oak</name>
    <dbReference type="NCBI Taxonomy" id="58331"/>
    <lineage>
        <taxon>Eukaryota</taxon>
        <taxon>Viridiplantae</taxon>
        <taxon>Streptophyta</taxon>
        <taxon>Embryophyta</taxon>
        <taxon>Tracheophyta</taxon>
        <taxon>Spermatophyta</taxon>
        <taxon>Magnoliopsida</taxon>
        <taxon>eudicotyledons</taxon>
        <taxon>Gunneridae</taxon>
        <taxon>Pentapetalae</taxon>
        <taxon>rosids</taxon>
        <taxon>fabids</taxon>
        <taxon>Fagales</taxon>
        <taxon>Fagaceae</taxon>
        <taxon>Quercus</taxon>
    </lineage>
</organism>
<sequence length="365" mass="41410">NGGKVVDIGRAAFITVLNVISNTFFSIDLAHYSSDLSGQDFQELVCVIMEIAGKPDIADYFPVLRLVDPQGAQRRMTICYAKLIEIFDRIINERGPNARNDLLDSFLNLAEDDNSELSHNDFKHLLLVLTNFLIALLLSRTPNSLLELTLSKANDKSITLSLLVYRKLNQGLTQHRTVEWAMAELLHNPEKIAKARDELEKVLGKDGLVQELDISKFPFLQAIVKETFRLHPPAPFLVPHKVETFVEMCGFTVPKNAQIIVNVWAMGRDPSIWTDPNIFLPERFLERTTDFKGQDFELIPFGAGRRICPGLPLANKMVHLMLASLVHCFHWRLADELKPEDIDMSETFGITLHRSEPFRAIPIRV</sequence>
<keyword evidence="2 3" id="KW-0408">Iron</keyword>
<protein>
    <submittedName>
        <fullName evidence="4">Cytochrome p450 76c4</fullName>
    </submittedName>
</protein>
<dbReference type="PRINTS" id="PR00463">
    <property type="entry name" value="EP450I"/>
</dbReference>
<comment type="cofactor">
    <cofactor evidence="2">
        <name>heme</name>
        <dbReference type="ChEBI" id="CHEBI:30413"/>
    </cofactor>
</comment>
<dbReference type="GO" id="GO:0020037">
    <property type="term" value="F:heme binding"/>
    <property type="evidence" value="ECO:0007669"/>
    <property type="project" value="InterPro"/>
</dbReference>
<proteinExistence type="inferred from homology"/>
<name>A0AAW0L824_QUESU</name>
<dbReference type="InterPro" id="IPR002401">
    <property type="entry name" value="Cyt_P450_E_grp-I"/>
</dbReference>
<gene>
    <name evidence="4" type="primary">CYP76C4_2</name>
    <name evidence="4" type="ORF">CFP56_006182</name>
</gene>
<evidence type="ECO:0000256" key="1">
    <source>
        <dbReference type="ARBA" id="ARBA00010617"/>
    </source>
</evidence>
<evidence type="ECO:0000313" key="5">
    <source>
        <dbReference type="Proteomes" id="UP000237347"/>
    </source>
</evidence>
<evidence type="ECO:0000256" key="2">
    <source>
        <dbReference type="PIRSR" id="PIRSR602401-1"/>
    </source>
</evidence>
<dbReference type="GO" id="GO:0005506">
    <property type="term" value="F:iron ion binding"/>
    <property type="evidence" value="ECO:0007669"/>
    <property type="project" value="InterPro"/>
</dbReference>
<dbReference type="PANTHER" id="PTHR47950">
    <property type="entry name" value="CYTOCHROME P450, FAMILY 76, SUBFAMILY C, POLYPEPTIDE 5-RELATED"/>
    <property type="match status" value="1"/>
</dbReference>
<keyword evidence="3" id="KW-0560">Oxidoreductase</keyword>
<keyword evidence="2 3" id="KW-0349">Heme</keyword>
<dbReference type="InterPro" id="IPR001128">
    <property type="entry name" value="Cyt_P450"/>
</dbReference>
<dbReference type="Proteomes" id="UP000237347">
    <property type="component" value="Unassembled WGS sequence"/>
</dbReference>
<evidence type="ECO:0000313" key="4">
    <source>
        <dbReference type="EMBL" id="KAK7847805.1"/>
    </source>
</evidence>
<keyword evidence="2 3" id="KW-0479">Metal-binding</keyword>
<keyword evidence="3" id="KW-0503">Monooxygenase</keyword>
<feature type="non-terminal residue" evidence="4">
    <location>
        <position position="1"/>
    </location>
</feature>
<dbReference type="InterPro" id="IPR017972">
    <property type="entry name" value="Cyt_P450_CS"/>
</dbReference>
<dbReference type="PRINTS" id="PR00385">
    <property type="entry name" value="P450"/>
</dbReference>
<dbReference type="InterPro" id="IPR036396">
    <property type="entry name" value="Cyt_P450_sf"/>
</dbReference>
<dbReference type="SUPFAM" id="SSF48264">
    <property type="entry name" value="Cytochrome P450"/>
    <property type="match status" value="1"/>
</dbReference>
<comment type="similarity">
    <text evidence="1 3">Belongs to the cytochrome P450 family.</text>
</comment>
<dbReference type="Pfam" id="PF00067">
    <property type="entry name" value="p450"/>
    <property type="match status" value="2"/>
</dbReference>
<accession>A0AAW0L824</accession>
<dbReference type="PANTHER" id="PTHR47950:SF44">
    <property type="entry name" value="CYTOCHROME P450, FAMILY 76, SUBFAMILY C, POLYPEPTIDE 5-RELATED"/>
    <property type="match status" value="1"/>
</dbReference>